<dbReference type="PROSITE" id="PS50110">
    <property type="entry name" value="RESPONSE_REGULATORY"/>
    <property type="match status" value="1"/>
</dbReference>
<dbReference type="SUPFAM" id="SSF55874">
    <property type="entry name" value="ATPase domain of HSP90 chaperone/DNA topoisomerase II/histidine kinase"/>
    <property type="match status" value="1"/>
</dbReference>
<dbReference type="SUPFAM" id="SSF47384">
    <property type="entry name" value="Homodimeric domain of signal transducing histidine kinase"/>
    <property type="match status" value="1"/>
</dbReference>
<protein>
    <recommendedName>
        <fullName evidence="2">histidine kinase</fullName>
        <ecNumber evidence="2">2.7.13.3</ecNumber>
    </recommendedName>
</protein>
<dbReference type="Pfam" id="PF02518">
    <property type="entry name" value="HATPase_c"/>
    <property type="match status" value="1"/>
</dbReference>
<dbReference type="EC" id="2.7.13.3" evidence="2"/>
<dbReference type="InterPro" id="IPR005467">
    <property type="entry name" value="His_kinase_dom"/>
</dbReference>
<dbReference type="Proteomes" id="UP001203058">
    <property type="component" value="Unassembled WGS sequence"/>
</dbReference>
<proteinExistence type="predicted"/>
<evidence type="ECO:0000256" key="1">
    <source>
        <dbReference type="ARBA" id="ARBA00000085"/>
    </source>
</evidence>
<feature type="domain" description="Histidine kinase" evidence="6">
    <location>
        <begin position="206"/>
        <end position="426"/>
    </location>
</feature>
<dbReference type="SMART" id="SM00448">
    <property type="entry name" value="REC"/>
    <property type="match status" value="1"/>
</dbReference>
<dbReference type="PANTHER" id="PTHR43065">
    <property type="entry name" value="SENSOR HISTIDINE KINASE"/>
    <property type="match status" value="1"/>
</dbReference>
<keyword evidence="5" id="KW-0175">Coiled coil</keyword>
<evidence type="ECO:0000256" key="2">
    <source>
        <dbReference type="ARBA" id="ARBA00012438"/>
    </source>
</evidence>
<dbReference type="PRINTS" id="PR00344">
    <property type="entry name" value="BCTRLSENSOR"/>
</dbReference>
<evidence type="ECO:0000313" key="8">
    <source>
        <dbReference type="EMBL" id="MCH8615307.1"/>
    </source>
</evidence>
<dbReference type="InterPro" id="IPR001789">
    <property type="entry name" value="Sig_transdc_resp-reg_receiver"/>
</dbReference>
<keyword evidence="3 4" id="KW-0597">Phosphoprotein</keyword>
<dbReference type="SMART" id="SM00387">
    <property type="entry name" value="HATPase_c"/>
    <property type="match status" value="1"/>
</dbReference>
<sequence>MSRDRTSDDAMLIVAPEGRDASVLLSLLRDVGIAAQIDETGDALLRAIETGGHAGAIITDEAITRVGLAELRAAVDRQPPWSDFPFIILVRRNQREARTTAGLEQSLNATLLERPLHPASLVSSARSAVRGRLRQRLAARHLEDLEAARGELRQLAASLETKVRERTRDLAAANDRLTAEIAEREKAEARLIQAQKMEAVGQLTGGIAHDFNNLLTAVIGSIDLLMRRLVGERERKLAGNALLAAERGAKLTTQLLAFSRRQRLSPAPIDANDVVSHMSDLLARSLGPRIRLETQLEPNLWSALADRTQLEMMILNLAINGRDAMPSGGKLKITTTNLSEVPLDLRSDLHEGEYVSIAVSDSGKGMAPSVVARAFEPFFTTKEPGKGTGLGLSQLYGFARQSGGTARIESCEGEGTTVTLYLPRTLQAAEGAAASIPKSSGHAGARILVVDDDDDVRTAAAAIIEELGYSVVAVDHAPEALDLIREQRFDLVITDVMMPMMNGVELAREVKRLRPEVPLLFATGYADVEEFGDDLDPSMLVRKPFRMTELASHIANALGIGREGAVDLDKVRRKRDA</sequence>
<evidence type="ECO:0000256" key="5">
    <source>
        <dbReference type="SAM" id="Coils"/>
    </source>
</evidence>
<feature type="modified residue" description="4-aspartylphosphate" evidence="4">
    <location>
        <position position="495"/>
    </location>
</feature>
<evidence type="ECO:0000256" key="3">
    <source>
        <dbReference type="ARBA" id="ARBA00022553"/>
    </source>
</evidence>
<evidence type="ECO:0000259" key="7">
    <source>
        <dbReference type="PROSITE" id="PS50110"/>
    </source>
</evidence>
<dbReference type="Gene3D" id="3.30.565.10">
    <property type="entry name" value="Histidine kinase-like ATPase, C-terminal domain"/>
    <property type="match status" value="1"/>
</dbReference>
<gene>
    <name evidence="8" type="ORF">LZ016_04205</name>
</gene>
<dbReference type="Pfam" id="PF00072">
    <property type="entry name" value="Response_reg"/>
    <property type="match status" value="1"/>
</dbReference>
<dbReference type="CDD" id="cd00082">
    <property type="entry name" value="HisKA"/>
    <property type="match status" value="1"/>
</dbReference>
<dbReference type="InterPro" id="IPR003594">
    <property type="entry name" value="HATPase_dom"/>
</dbReference>
<dbReference type="RefSeq" id="WP_241446048.1">
    <property type="nucleotide sequence ID" value="NZ_JAKZHW010000001.1"/>
</dbReference>
<keyword evidence="9" id="KW-1185">Reference proteome</keyword>
<name>A0ABS9VK09_9SPHN</name>
<dbReference type="InterPro" id="IPR011006">
    <property type="entry name" value="CheY-like_superfamily"/>
</dbReference>
<organism evidence="8 9">
    <name type="scientific">Sphingomonas telluris</name>
    <dbReference type="NCBI Taxonomy" id="2907998"/>
    <lineage>
        <taxon>Bacteria</taxon>
        <taxon>Pseudomonadati</taxon>
        <taxon>Pseudomonadota</taxon>
        <taxon>Alphaproteobacteria</taxon>
        <taxon>Sphingomonadales</taxon>
        <taxon>Sphingomonadaceae</taxon>
        <taxon>Sphingomonas</taxon>
    </lineage>
</organism>
<dbReference type="Gene3D" id="1.10.287.130">
    <property type="match status" value="1"/>
</dbReference>
<evidence type="ECO:0000313" key="9">
    <source>
        <dbReference type="Proteomes" id="UP001203058"/>
    </source>
</evidence>
<dbReference type="PANTHER" id="PTHR43065:SF42">
    <property type="entry name" value="TWO-COMPONENT SENSOR PPRA"/>
    <property type="match status" value="1"/>
</dbReference>
<dbReference type="InterPro" id="IPR003661">
    <property type="entry name" value="HisK_dim/P_dom"/>
</dbReference>
<reference evidence="8 9" key="1">
    <citation type="submission" date="2022-03" db="EMBL/GenBank/DDBJ databases">
        <authorList>
            <person name="Jo J.-H."/>
            <person name="Im W.-T."/>
        </authorList>
    </citation>
    <scope>NUCLEOTIDE SEQUENCE [LARGE SCALE GENOMIC DNA]</scope>
    <source>
        <strain evidence="8 9">SM33</strain>
    </source>
</reference>
<dbReference type="PROSITE" id="PS50109">
    <property type="entry name" value="HIS_KIN"/>
    <property type="match status" value="1"/>
</dbReference>
<dbReference type="InterPro" id="IPR004358">
    <property type="entry name" value="Sig_transdc_His_kin-like_C"/>
</dbReference>
<dbReference type="EMBL" id="JAKZHW010000001">
    <property type="protein sequence ID" value="MCH8615307.1"/>
    <property type="molecule type" value="Genomic_DNA"/>
</dbReference>
<dbReference type="Pfam" id="PF00512">
    <property type="entry name" value="HisKA"/>
    <property type="match status" value="1"/>
</dbReference>
<evidence type="ECO:0000259" key="6">
    <source>
        <dbReference type="PROSITE" id="PS50109"/>
    </source>
</evidence>
<dbReference type="SUPFAM" id="SSF52172">
    <property type="entry name" value="CheY-like"/>
    <property type="match status" value="1"/>
</dbReference>
<dbReference type="SMART" id="SM00388">
    <property type="entry name" value="HisKA"/>
    <property type="match status" value="1"/>
</dbReference>
<feature type="domain" description="Response regulatory" evidence="7">
    <location>
        <begin position="446"/>
        <end position="558"/>
    </location>
</feature>
<comment type="caution">
    <text evidence="8">The sequence shown here is derived from an EMBL/GenBank/DDBJ whole genome shotgun (WGS) entry which is preliminary data.</text>
</comment>
<accession>A0ABS9VK09</accession>
<dbReference type="InterPro" id="IPR036890">
    <property type="entry name" value="HATPase_C_sf"/>
</dbReference>
<evidence type="ECO:0000256" key="4">
    <source>
        <dbReference type="PROSITE-ProRule" id="PRU00169"/>
    </source>
</evidence>
<comment type="catalytic activity">
    <reaction evidence="1">
        <text>ATP + protein L-histidine = ADP + protein N-phospho-L-histidine.</text>
        <dbReference type="EC" id="2.7.13.3"/>
    </reaction>
</comment>
<dbReference type="InterPro" id="IPR036097">
    <property type="entry name" value="HisK_dim/P_sf"/>
</dbReference>
<feature type="coiled-coil region" evidence="5">
    <location>
        <begin position="138"/>
        <end position="197"/>
    </location>
</feature>
<dbReference type="Gene3D" id="3.40.50.2300">
    <property type="match status" value="1"/>
</dbReference>